<organism evidence="2 3">
    <name type="scientific">Steinernema glaseri</name>
    <dbReference type="NCBI Taxonomy" id="37863"/>
    <lineage>
        <taxon>Eukaryota</taxon>
        <taxon>Metazoa</taxon>
        <taxon>Ecdysozoa</taxon>
        <taxon>Nematoda</taxon>
        <taxon>Chromadorea</taxon>
        <taxon>Rhabditida</taxon>
        <taxon>Tylenchina</taxon>
        <taxon>Panagrolaimomorpha</taxon>
        <taxon>Strongyloidoidea</taxon>
        <taxon>Steinernematidae</taxon>
        <taxon>Steinernema</taxon>
    </lineage>
</organism>
<evidence type="ECO:0000256" key="1">
    <source>
        <dbReference type="SAM" id="MobiDB-lite"/>
    </source>
</evidence>
<feature type="region of interest" description="Disordered" evidence="1">
    <location>
        <begin position="29"/>
        <end position="158"/>
    </location>
</feature>
<protein>
    <submittedName>
        <fullName evidence="3">Retrotrans_gag domain-containing protein</fullName>
    </submittedName>
</protein>
<feature type="compositionally biased region" description="Acidic residues" evidence="1">
    <location>
        <begin position="44"/>
        <end position="54"/>
    </location>
</feature>
<feature type="compositionally biased region" description="Low complexity" evidence="1">
    <location>
        <begin position="512"/>
        <end position="521"/>
    </location>
</feature>
<feature type="compositionally biased region" description="Basic and acidic residues" evidence="1">
    <location>
        <begin position="55"/>
        <end position="67"/>
    </location>
</feature>
<evidence type="ECO:0000313" key="3">
    <source>
        <dbReference type="WBParaSite" id="L893_g25260.t1"/>
    </source>
</evidence>
<feature type="compositionally biased region" description="Basic and acidic residues" evidence="1">
    <location>
        <begin position="116"/>
        <end position="131"/>
    </location>
</feature>
<reference evidence="3" key="1">
    <citation type="submission" date="2016-11" db="UniProtKB">
        <authorList>
            <consortium name="WormBaseParasite"/>
        </authorList>
    </citation>
    <scope>IDENTIFICATION</scope>
</reference>
<feature type="compositionally biased region" description="Basic residues" evidence="1">
    <location>
        <begin position="470"/>
        <end position="482"/>
    </location>
</feature>
<evidence type="ECO:0000313" key="2">
    <source>
        <dbReference type="Proteomes" id="UP000095287"/>
    </source>
</evidence>
<name>A0A1I7ZDH1_9BILA</name>
<dbReference type="AlphaFoldDB" id="A0A1I7ZDH1"/>
<dbReference type="PANTHER" id="PTHR33223:SF6">
    <property type="entry name" value="CCHC-TYPE DOMAIN-CONTAINING PROTEIN"/>
    <property type="match status" value="1"/>
</dbReference>
<feature type="compositionally biased region" description="Acidic residues" evidence="1">
    <location>
        <begin position="68"/>
        <end position="81"/>
    </location>
</feature>
<sequence length="739" mass="84675">MIPKRLTVTNSKATVKERGSEALRIKDLNGKSEYCRKSFRNILDEESKDEETNKDEDNKDDKDKDNKDEETDKDDKDEEIDKDNKDEYVARIFKKDRHTRPNPEGQPIRISTPMEDPEKRPTPPQAKDRLVRKQSYKRTSPELERIDTGDSIRPLTASSDDFLPRLHHIKAPRLHDIKAPRLHDIKAPRLHRLRNAAPEPSDRDQRLGNRNKKKAMDEIQNSIAALTRQVANLAAMVSSKTKPAQRFPQTAALAYPRYTGTTDAQSFREFHDAFLRVGNAQNLTFPELVKILPTCLDGEALAVYELLDKTTKDTWQATADALETRFAKTREQSAAEYATLQQGPNETCDQYAKRVRTVVEVEFAEAYDFSEKHRTDMALRAYIRGARPEIRIQLQRENPTTWEDLLDKARREERIARQSNTTGLDAVTAQLAALTHQLKSKEPQVAYAHNPQYTHYPQYAQYSQHAQNRPPKKKWYKKRGKNRNYQDPNPWRQPQNSGQRQNNPQPQPQPQRPQQNARKNNGGYRINMVDTMLPLLCLVGLVLLPAAQAYQVCAGNDASPSFYAALPAPHHCELPKDEAFAQAEVGIHIPDLERLSIRAAKCYMRTKTGILNNGFWPWFSSDPVEAIEAVDPAVCREMSQNRTARGQPLKPQTAWLWSSEAKEYGFVWFRKELKDEQYFLSTGTIRQYGEWRMSKNRLHSHLDTVTGGGEVLPYPLSYGPRDRDDGRRGSGITTTDVPV</sequence>
<feature type="compositionally biased region" description="Low complexity" evidence="1">
    <location>
        <begin position="730"/>
        <end position="739"/>
    </location>
</feature>
<dbReference type="Proteomes" id="UP000095287">
    <property type="component" value="Unplaced"/>
</dbReference>
<feature type="region of interest" description="Disordered" evidence="1">
    <location>
        <begin position="462"/>
        <end position="522"/>
    </location>
</feature>
<feature type="region of interest" description="Disordered" evidence="1">
    <location>
        <begin position="713"/>
        <end position="739"/>
    </location>
</feature>
<feature type="region of interest" description="Disordered" evidence="1">
    <location>
        <begin position="180"/>
        <end position="210"/>
    </location>
</feature>
<proteinExistence type="predicted"/>
<dbReference type="WBParaSite" id="L893_g25260.t1">
    <property type="protein sequence ID" value="L893_g25260.t1"/>
    <property type="gene ID" value="L893_g25260"/>
</dbReference>
<keyword evidence="2" id="KW-1185">Reference proteome</keyword>
<accession>A0A1I7ZDH1</accession>
<feature type="compositionally biased region" description="Basic and acidic residues" evidence="1">
    <location>
        <begin position="139"/>
        <end position="150"/>
    </location>
</feature>
<dbReference type="PANTHER" id="PTHR33223">
    <property type="entry name" value="CCHC-TYPE DOMAIN-CONTAINING PROTEIN"/>
    <property type="match status" value="1"/>
</dbReference>
<feature type="compositionally biased region" description="Low complexity" evidence="1">
    <location>
        <begin position="492"/>
        <end position="504"/>
    </location>
</feature>